<keyword evidence="4" id="KW-0378">Hydrolase</keyword>
<evidence type="ECO:0000313" key="5">
    <source>
        <dbReference type="Proteomes" id="UP000559404"/>
    </source>
</evidence>
<name>A0A838XRE7_9HYPH</name>
<reference evidence="4 5" key="1">
    <citation type="submission" date="2020-07" db="EMBL/GenBank/DDBJ databases">
        <authorList>
            <person name="Li M."/>
        </authorList>
    </citation>
    <scope>NUCLEOTIDE SEQUENCE [LARGE SCALE GENOMIC DNA]</scope>
    <source>
        <strain evidence="4 5">DSM 23284</strain>
    </source>
</reference>
<evidence type="ECO:0000259" key="2">
    <source>
        <dbReference type="Pfam" id="PF16313"/>
    </source>
</evidence>
<feature type="signal peptide" evidence="1">
    <location>
        <begin position="1"/>
        <end position="25"/>
    </location>
</feature>
<keyword evidence="4" id="KW-0482">Metalloprotease</keyword>
<dbReference type="EMBL" id="JACEON010000006">
    <property type="protein sequence ID" value="MBA4611631.1"/>
    <property type="molecule type" value="Genomic_DNA"/>
</dbReference>
<dbReference type="Pfam" id="PF17148">
    <property type="entry name" value="DUF5117"/>
    <property type="match status" value="1"/>
</dbReference>
<dbReference type="PANTHER" id="PTHR38478:SF1">
    <property type="entry name" value="ZINC DEPENDENT METALLOPROTEASE DOMAIN LIPOPROTEIN"/>
    <property type="match status" value="1"/>
</dbReference>
<organism evidence="4 5">
    <name type="scientific">Stappia taiwanensis</name>
    <dbReference type="NCBI Taxonomy" id="992267"/>
    <lineage>
        <taxon>Bacteria</taxon>
        <taxon>Pseudomonadati</taxon>
        <taxon>Pseudomonadota</taxon>
        <taxon>Alphaproteobacteria</taxon>
        <taxon>Hyphomicrobiales</taxon>
        <taxon>Stappiaceae</taxon>
        <taxon>Stappia</taxon>
    </lineage>
</organism>
<keyword evidence="4" id="KW-0645">Protease</keyword>
<reference evidence="4 5" key="2">
    <citation type="submission" date="2020-08" db="EMBL/GenBank/DDBJ databases">
        <title>Stappia taiwanensis sp. nov., isolated from a coastal thermal spring.</title>
        <authorList>
            <person name="Kampfer P."/>
        </authorList>
    </citation>
    <scope>NUCLEOTIDE SEQUENCE [LARGE SCALE GENOMIC DNA]</scope>
    <source>
        <strain evidence="4 5">DSM 23284</strain>
    </source>
</reference>
<dbReference type="PROSITE" id="PS51257">
    <property type="entry name" value="PROKAR_LIPOPROTEIN"/>
    <property type="match status" value="1"/>
</dbReference>
<gene>
    <name evidence="4" type="ORF">H1W37_08215</name>
</gene>
<dbReference type="Pfam" id="PF16313">
    <property type="entry name" value="DUF4953"/>
    <property type="match status" value="1"/>
</dbReference>
<accession>A0A838XRE7</accession>
<evidence type="ECO:0000313" key="4">
    <source>
        <dbReference type="EMBL" id="MBA4611631.1"/>
    </source>
</evidence>
<dbReference type="PANTHER" id="PTHR38478">
    <property type="entry name" value="PEPTIDASE M1A AND M12B"/>
    <property type="match status" value="1"/>
</dbReference>
<evidence type="ECO:0000259" key="3">
    <source>
        <dbReference type="Pfam" id="PF17148"/>
    </source>
</evidence>
<feature type="domain" description="EcxA zinc-binding" evidence="2">
    <location>
        <begin position="432"/>
        <end position="745"/>
    </location>
</feature>
<dbReference type="AlphaFoldDB" id="A0A838XRE7"/>
<dbReference type="Proteomes" id="UP000559404">
    <property type="component" value="Unassembled WGS sequence"/>
</dbReference>
<sequence>MKQDVIVAVVASVLGLLASCFSVSAQDQKNAPEAVSIETALSDAKLLGKGTIEAYSKNEKALVVLPTAAFERLFLWYSETVTVPSGADDHLWLGGSVVQFQHRGDKVFVRDLTATFGTRIGDTQAPELGQQTGATINPIAIAVRRSNEPPIAAILPVVASAEDGRVLVDITALFSNDIDFMSARALIAKTGLTPLKVNPAASYITSVRVFPENFNVRTHLTFLAKAKDPIAPPRNISMRVGHSLVMLPEKPMAARQFDPRVGYFRTGSGVTEQDSDFTVYEDAGRLAQTQGLIMRYRLEKKTPDAPVSDPVEPIVFYIGREVPDRWRPYLKRAVESWQPAFEAAGFSNAIVARDAPSFADDPNWTPEDARHSTIRWLARPTQNATGPHIVDPRSGEILSSHVEVWPGVITIFSQYYFGIHAALDPRVTSLPLSEELQGRLLQYAVAHEVGHGIGLRHNHLASTAYSIAQMRNPEFANSASGATTSIMSYGRWNQAAQPGDGVTKFIPDPGPYDFFAIKWGYGDFGKTPDEENKALASLVEAAQADRRLQWAAGELAGEMEIWNADPRVLMESTGIERVEATRLGVTNIVRAIEKLSAATKGDETELAAAYGAIQTFHMRFLKSVTKLIAGVEAYPWAPSPYRRLVPAEQQRAAIHYLLGEGARSLNAYLEPGLVERISVFGGAEAIAGLQASLVDDLFEVLPNPGFPSGIKKLPLLEAQKAGNAAAYGPLDFADDTYEALWSNLSSAPTWRRVLQRAYLDNIAAILKEERTSNRADRLKARSAMAQGLTAAFAASITSSSAETVFPGWARDMLPKLADRLEIAADEAGTADERYHFLAMAARARQLAR</sequence>
<evidence type="ECO:0000256" key="1">
    <source>
        <dbReference type="SAM" id="SignalP"/>
    </source>
</evidence>
<dbReference type="InterPro" id="IPR033413">
    <property type="entry name" value="DUF5117"/>
</dbReference>
<keyword evidence="5" id="KW-1185">Reference proteome</keyword>
<feature type="domain" description="DUF5117" evidence="3">
    <location>
        <begin position="135"/>
        <end position="301"/>
    </location>
</feature>
<dbReference type="GO" id="GO:0006508">
    <property type="term" value="P:proteolysis"/>
    <property type="evidence" value="ECO:0007669"/>
    <property type="project" value="UniProtKB-KW"/>
</dbReference>
<dbReference type="InterPro" id="IPR032534">
    <property type="entry name" value="EcxA_zinc-bd"/>
</dbReference>
<dbReference type="RefSeq" id="WP_181759835.1">
    <property type="nucleotide sequence ID" value="NZ_BMCR01000005.1"/>
</dbReference>
<protein>
    <submittedName>
        <fullName evidence="4">Zinc-dependent metalloprotease</fullName>
    </submittedName>
</protein>
<proteinExistence type="predicted"/>
<dbReference type="InterPro" id="IPR034032">
    <property type="entry name" value="Zn_MMP-like_bac"/>
</dbReference>
<feature type="chain" id="PRO_5032745922" evidence="1">
    <location>
        <begin position="26"/>
        <end position="848"/>
    </location>
</feature>
<comment type="caution">
    <text evidence="4">The sequence shown here is derived from an EMBL/GenBank/DDBJ whole genome shotgun (WGS) entry which is preliminary data.</text>
</comment>
<keyword evidence="1" id="KW-0732">Signal</keyword>
<dbReference type="Gene3D" id="3.40.390.10">
    <property type="entry name" value="Collagenase (Catalytic Domain)"/>
    <property type="match status" value="1"/>
</dbReference>
<dbReference type="SUPFAM" id="SSF55486">
    <property type="entry name" value="Metalloproteases ('zincins'), catalytic domain"/>
    <property type="match status" value="1"/>
</dbReference>
<dbReference type="GO" id="GO:0008237">
    <property type="term" value="F:metallopeptidase activity"/>
    <property type="evidence" value="ECO:0007669"/>
    <property type="project" value="UniProtKB-KW"/>
</dbReference>
<dbReference type="InterPro" id="IPR024079">
    <property type="entry name" value="MetalloPept_cat_dom_sf"/>
</dbReference>
<dbReference type="CDD" id="cd04276">
    <property type="entry name" value="ZnMc_MMP_like_2"/>
    <property type="match status" value="1"/>
</dbReference>